<evidence type="ECO:0000313" key="1">
    <source>
        <dbReference type="EMBL" id="RIJ34050.1"/>
    </source>
</evidence>
<reference evidence="2" key="1">
    <citation type="submission" date="2018-08" db="EMBL/GenBank/DDBJ databases">
        <title>Mucilaginibacter sp. MYSH2.</title>
        <authorList>
            <person name="Seo T."/>
        </authorList>
    </citation>
    <scope>NUCLEOTIDE SEQUENCE [LARGE SCALE GENOMIC DNA]</scope>
    <source>
        <strain evidence="2">KIRAN</strain>
    </source>
</reference>
<name>A0A399RQG2_9BACT</name>
<sequence length="67" mass="7332">MANSAAIFQLVAILEASFQLVNNINERLILKNALKYSLGSLYKLEAAQAILAVSLAYVMAKEGLTRF</sequence>
<proteinExistence type="predicted"/>
<keyword evidence="2" id="KW-1185">Reference proteome</keyword>
<protein>
    <submittedName>
        <fullName evidence="1">Uncharacterized protein</fullName>
    </submittedName>
</protein>
<gene>
    <name evidence="1" type="ORF">D1627_16930</name>
</gene>
<comment type="caution">
    <text evidence="1">The sequence shown here is derived from an EMBL/GenBank/DDBJ whole genome shotgun (WGS) entry which is preliminary data.</text>
</comment>
<dbReference type="EMBL" id="QWGE01000006">
    <property type="protein sequence ID" value="RIJ34050.1"/>
    <property type="molecule type" value="Genomic_DNA"/>
</dbReference>
<dbReference type="Proteomes" id="UP000266005">
    <property type="component" value="Unassembled WGS sequence"/>
</dbReference>
<dbReference type="AlphaFoldDB" id="A0A399RQG2"/>
<evidence type="ECO:0000313" key="2">
    <source>
        <dbReference type="Proteomes" id="UP000266005"/>
    </source>
</evidence>
<organism evidence="1 2">
    <name type="scientific">Pontibacter oryzae</name>
    <dbReference type="NCBI Taxonomy" id="2304593"/>
    <lineage>
        <taxon>Bacteria</taxon>
        <taxon>Pseudomonadati</taxon>
        <taxon>Bacteroidota</taxon>
        <taxon>Cytophagia</taxon>
        <taxon>Cytophagales</taxon>
        <taxon>Hymenobacteraceae</taxon>
        <taxon>Pontibacter</taxon>
    </lineage>
</organism>
<accession>A0A399RQG2</accession>